<dbReference type="GO" id="GO:0080019">
    <property type="term" value="F:alcohol-forming very long-chain fatty acyl-CoA reductase activity"/>
    <property type="evidence" value="ECO:0007669"/>
    <property type="project" value="InterPro"/>
</dbReference>
<dbReference type="Proteomes" id="UP001153636">
    <property type="component" value="Chromosome 22"/>
</dbReference>
<dbReference type="Pfam" id="PF03015">
    <property type="entry name" value="Sterile"/>
    <property type="match status" value="1"/>
</dbReference>
<dbReference type="GO" id="GO:0035336">
    <property type="term" value="P:long-chain fatty-acyl-CoA metabolic process"/>
    <property type="evidence" value="ECO:0007669"/>
    <property type="project" value="TreeGrafter"/>
</dbReference>
<feature type="domain" description="Fatty acyl-CoA reductase C-terminal" evidence="11">
    <location>
        <begin position="361"/>
        <end position="452"/>
    </location>
</feature>
<dbReference type="EC" id="1.2.1.84" evidence="10"/>
<dbReference type="InterPro" id="IPR033640">
    <property type="entry name" value="FAR_C"/>
</dbReference>
<proteinExistence type="inferred from homology"/>
<dbReference type="InterPro" id="IPR013120">
    <property type="entry name" value="FAR_NAD-bd"/>
</dbReference>
<feature type="transmembrane region" description="Helical" evidence="10">
    <location>
        <begin position="469"/>
        <end position="490"/>
    </location>
</feature>
<comment type="function">
    <text evidence="10">Catalyzes the reduction of fatty acyl-CoA to fatty alcohols.</text>
</comment>
<dbReference type="Pfam" id="PF07993">
    <property type="entry name" value="NAD_binding_4"/>
    <property type="match status" value="1"/>
</dbReference>
<dbReference type="CDD" id="cd09071">
    <property type="entry name" value="FAR_C"/>
    <property type="match status" value="1"/>
</dbReference>
<keyword evidence="3 10" id="KW-0444">Lipid biosynthesis</keyword>
<evidence type="ECO:0000256" key="6">
    <source>
        <dbReference type="ARBA" id="ARBA00022989"/>
    </source>
</evidence>
<keyword evidence="4 10" id="KW-0812">Transmembrane</keyword>
<dbReference type="OrthoDB" id="8195591at2759"/>
<evidence type="ECO:0000256" key="3">
    <source>
        <dbReference type="ARBA" id="ARBA00022516"/>
    </source>
</evidence>
<dbReference type="FunFam" id="3.40.50.720:FF:000143">
    <property type="entry name" value="Fatty acyl-CoA reductase"/>
    <property type="match status" value="1"/>
</dbReference>
<evidence type="ECO:0000259" key="11">
    <source>
        <dbReference type="Pfam" id="PF03015"/>
    </source>
</evidence>
<comment type="similarity">
    <text evidence="2 10">Belongs to the fatty acyl-CoA reductase family.</text>
</comment>
<sequence>MAATETPIQKFYKNTNVFITGGTGFLGKILIEKLLRSTEVNTIFLLIRCKTENDIKSRCEKIFDSEVFNKLKQHNANFKQKIQPVEGDCALSGLGLKSTDRNELINNVNIVFHIAATVKIEGNLKYSFNINVNGTKDVLDLARDMKHLKSIIHVSTAYCNCPYKVIEEKIYDCQMCYEDYKTKIEKCSETEIATITPGLIGKWPNTYTFTKALAESLIKEHATGLPVAIYRPSIVISTYKEPLEGWTENFYGPTGVYAMMMAGLLRLALADLTKDSYCIPVDTCVAGLIATSWDCSIKFEKSSDIPVYNHVPVENPITWGEVDNLVKLNIDQYPLLNSFWTPFLIVTSNITVFSILKIFVHTIPAIISDCVAVFTMNKPSALKKYNQIHRFVIAISNCSTRNWDYSTDNISKLYEKLTIEDKELFPMSVTTIHWLRFMKNYTIGMRRYLFKENDSTLENAKKKYRRFKIVNGVLKCVIVYVFCNLLSSAMRKFT</sequence>
<evidence type="ECO:0000256" key="10">
    <source>
        <dbReference type="RuleBase" id="RU363097"/>
    </source>
</evidence>
<gene>
    <name evidence="13" type="ORF">PSYICH_LOCUS8206</name>
</gene>
<evidence type="ECO:0000256" key="4">
    <source>
        <dbReference type="ARBA" id="ARBA00022692"/>
    </source>
</evidence>
<keyword evidence="7 10" id="KW-0443">Lipid metabolism</keyword>
<dbReference type="AlphaFoldDB" id="A0A9P0CW07"/>
<evidence type="ECO:0000313" key="13">
    <source>
        <dbReference type="EMBL" id="CAH1107543.1"/>
    </source>
</evidence>
<evidence type="ECO:0000313" key="14">
    <source>
        <dbReference type="Proteomes" id="UP001153636"/>
    </source>
</evidence>
<evidence type="ECO:0000256" key="7">
    <source>
        <dbReference type="ARBA" id="ARBA00023098"/>
    </source>
</evidence>
<feature type="transmembrane region" description="Helical" evidence="10">
    <location>
        <begin position="339"/>
        <end position="360"/>
    </location>
</feature>
<dbReference type="EMBL" id="OV651834">
    <property type="protein sequence ID" value="CAH1107543.1"/>
    <property type="molecule type" value="Genomic_DNA"/>
</dbReference>
<feature type="domain" description="Thioester reductase (TE)" evidence="12">
    <location>
        <begin position="19"/>
        <end position="286"/>
    </location>
</feature>
<evidence type="ECO:0000256" key="2">
    <source>
        <dbReference type="ARBA" id="ARBA00005928"/>
    </source>
</evidence>
<keyword evidence="10" id="KW-0560">Oxidoreductase</keyword>
<dbReference type="CDD" id="cd05236">
    <property type="entry name" value="FAR-N_SDR_e"/>
    <property type="match status" value="1"/>
</dbReference>
<reference evidence="13" key="1">
    <citation type="submission" date="2022-01" db="EMBL/GenBank/DDBJ databases">
        <authorList>
            <person name="King R."/>
        </authorList>
    </citation>
    <scope>NUCLEOTIDE SEQUENCE</scope>
</reference>
<evidence type="ECO:0000256" key="5">
    <source>
        <dbReference type="ARBA" id="ARBA00022857"/>
    </source>
</evidence>
<keyword evidence="14" id="KW-1185">Reference proteome</keyword>
<protein>
    <recommendedName>
        <fullName evidence="10">Fatty acyl-CoA reductase</fullName>
        <ecNumber evidence="10">1.2.1.84</ecNumber>
    </recommendedName>
</protein>
<dbReference type="GO" id="GO:0005777">
    <property type="term" value="C:peroxisome"/>
    <property type="evidence" value="ECO:0007669"/>
    <property type="project" value="TreeGrafter"/>
</dbReference>
<organism evidence="13 14">
    <name type="scientific">Psylliodes chrysocephalus</name>
    <dbReference type="NCBI Taxonomy" id="3402493"/>
    <lineage>
        <taxon>Eukaryota</taxon>
        <taxon>Metazoa</taxon>
        <taxon>Ecdysozoa</taxon>
        <taxon>Arthropoda</taxon>
        <taxon>Hexapoda</taxon>
        <taxon>Insecta</taxon>
        <taxon>Pterygota</taxon>
        <taxon>Neoptera</taxon>
        <taxon>Endopterygota</taxon>
        <taxon>Coleoptera</taxon>
        <taxon>Polyphaga</taxon>
        <taxon>Cucujiformia</taxon>
        <taxon>Chrysomeloidea</taxon>
        <taxon>Chrysomelidae</taxon>
        <taxon>Galerucinae</taxon>
        <taxon>Alticini</taxon>
        <taxon>Psylliodes</taxon>
    </lineage>
</organism>
<dbReference type="GO" id="GO:0102965">
    <property type="term" value="F:alcohol-forming long-chain fatty acyl-CoA reductase activity"/>
    <property type="evidence" value="ECO:0007669"/>
    <property type="project" value="UniProtKB-EC"/>
</dbReference>
<evidence type="ECO:0000259" key="12">
    <source>
        <dbReference type="Pfam" id="PF07993"/>
    </source>
</evidence>
<dbReference type="InterPro" id="IPR036291">
    <property type="entry name" value="NAD(P)-bd_dom_sf"/>
</dbReference>
<comment type="subcellular location">
    <subcellularLocation>
        <location evidence="1">Membrane</location>
        <topology evidence="1">Multi-pass membrane protein</topology>
    </subcellularLocation>
</comment>
<dbReference type="PANTHER" id="PTHR11011:SF60">
    <property type="entry name" value="FATTY ACYL-COA REDUCTASE-RELATED"/>
    <property type="match status" value="1"/>
</dbReference>
<evidence type="ECO:0000256" key="8">
    <source>
        <dbReference type="ARBA" id="ARBA00023136"/>
    </source>
</evidence>
<keyword evidence="5 10" id="KW-0521">NADP</keyword>
<name>A0A9P0CW07_9CUCU</name>
<evidence type="ECO:0000256" key="9">
    <source>
        <dbReference type="ARBA" id="ARBA00052530"/>
    </source>
</evidence>
<dbReference type="Gene3D" id="3.40.50.720">
    <property type="entry name" value="NAD(P)-binding Rossmann-like Domain"/>
    <property type="match status" value="1"/>
</dbReference>
<dbReference type="PANTHER" id="PTHR11011">
    <property type="entry name" value="MALE STERILITY PROTEIN 2-RELATED"/>
    <property type="match status" value="1"/>
</dbReference>
<dbReference type="SUPFAM" id="SSF51735">
    <property type="entry name" value="NAD(P)-binding Rossmann-fold domains"/>
    <property type="match status" value="1"/>
</dbReference>
<evidence type="ECO:0000256" key="1">
    <source>
        <dbReference type="ARBA" id="ARBA00004141"/>
    </source>
</evidence>
<comment type="catalytic activity">
    <reaction evidence="9 10">
        <text>a long-chain fatty acyl-CoA + 2 NADPH + 2 H(+) = a long-chain primary fatty alcohol + 2 NADP(+) + CoA</text>
        <dbReference type="Rhea" id="RHEA:52716"/>
        <dbReference type="ChEBI" id="CHEBI:15378"/>
        <dbReference type="ChEBI" id="CHEBI:57287"/>
        <dbReference type="ChEBI" id="CHEBI:57783"/>
        <dbReference type="ChEBI" id="CHEBI:58349"/>
        <dbReference type="ChEBI" id="CHEBI:77396"/>
        <dbReference type="ChEBI" id="CHEBI:83139"/>
        <dbReference type="EC" id="1.2.1.84"/>
    </reaction>
</comment>
<keyword evidence="8 10" id="KW-0472">Membrane</keyword>
<dbReference type="InterPro" id="IPR026055">
    <property type="entry name" value="FAR"/>
</dbReference>
<keyword evidence="6 10" id="KW-1133">Transmembrane helix</keyword>
<dbReference type="GO" id="GO:0016020">
    <property type="term" value="C:membrane"/>
    <property type="evidence" value="ECO:0007669"/>
    <property type="project" value="UniProtKB-SubCell"/>
</dbReference>
<accession>A0A9P0CW07</accession>